<dbReference type="RefSeq" id="XP_040960445.1">
    <property type="nucleotide sequence ID" value="XM_041104511.1"/>
</dbReference>
<keyword evidence="3" id="KW-1185">Reference proteome</keyword>
<dbReference type="Gene3D" id="1.10.268.20">
    <property type="match status" value="1"/>
</dbReference>
<dbReference type="RefSeq" id="XP_040960442.1">
    <property type="nucleotide sequence ID" value="XM_041104508.1"/>
</dbReference>
<reference evidence="3" key="1">
    <citation type="journal article" date="2020" name="Nat. Genet.">
        <title>Genomic diversifications of five Gossypium allopolyploid species and their impact on cotton improvement.</title>
        <authorList>
            <person name="Chen Z.J."/>
            <person name="Sreedasyam A."/>
            <person name="Ando A."/>
            <person name="Song Q."/>
            <person name="De Santiago L.M."/>
            <person name="Hulse-Kemp A.M."/>
            <person name="Ding M."/>
            <person name="Ye W."/>
            <person name="Kirkbride R.C."/>
            <person name="Jenkins J."/>
            <person name="Plott C."/>
            <person name="Lovell J."/>
            <person name="Lin Y.M."/>
            <person name="Vaughn R."/>
            <person name="Liu B."/>
            <person name="Simpson S."/>
            <person name="Scheffler B.E."/>
            <person name="Wen L."/>
            <person name="Saski C.A."/>
            <person name="Grover C.E."/>
            <person name="Hu G."/>
            <person name="Conover J.L."/>
            <person name="Carlson J.W."/>
            <person name="Shu S."/>
            <person name="Boston L.B."/>
            <person name="Williams M."/>
            <person name="Peterson D.G."/>
            <person name="McGee K."/>
            <person name="Jones D.C."/>
            <person name="Wendel J.F."/>
            <person name="Stelly D.M."/>
            <person name="Grimwood J."/>
            <person name="Schmutz J."/>
        </authorList>
    </citation>
    <scope>NUCLEOTIDE SEQUENCE [LARGE SCALE GENOMIC DNA]</scope>
    <source>
        <strain evidence="3">cv. TM-1</strain>
    </source>
</reference>
<evidence type="ECO:0000313" key="12">
    <source>
        <dbReference type="RefSeq" id="XP_040960447.1"/>
    </source>
</evidence>
<evidence type="ECO:0000313" key="6">
    <source>
        <dbReference type="RefSeq" id="XP_016694791.1"/>
    </source>
</evidence>
<evidence type="ECO:0000256" key="1">
    <source>
        <dbReference type="SAM" id="MobiDB-lite"/>
    </source>
</evidence>
<dbReference type="STRING" id="3635.A0A1U8JWY9"/>
<dbReference type="RefSeq" id="XP_040960446.1">
    <property type="nucleotide sequence ID" value="XM_041104512.1"/>
</dbReference>
<dbReference type="RefSeq" id="XP_016694789.1">
    <property type="nucleotide sequence ID" value="XM_016839300.1"/>
</dbReference>
<evidence type="ECO:0000313" key="5">
    <source>
        <dbReference type="RefSeq" id="XP_016694789.1"/>
    </source>
</evidence>
<dbReference type="InterPro" id="IPR031692">
    <property type="entry name" value="EHD_N"/>
</dbReference>
<proteinExistence type="predicted"/>
<evidence type="ECO:0000313" key="8">
    <source>
        <dbReference type="RefSeq" id="XP_040960443.1"/>
    </source>
</evidence>
<dbReference type="RefSeq" id="XP_040960447.1">
    <property type="nucleotide sequence ID" value="XM_041104513.1"/>
</dbReference>
<dbReference type="RefSeq" id="XP_016694791.1">
    <property type="nucleotide sequence ID" value="XM_016839302.1"/>
</dbReference>
<evidence type="ECO:0000313" key="9">
    <source>
        <dbReference type="RefSeq" id="XP_040960444.1"/>
    </source>
</evidence>
<evidence type="ECO:0000259" key="2">
    <source>
        <dbReference type="Pfam" id="PF16880"/>
    </source>
</evidence>
<evidence type="ECO:0000313" key="10">
    <source>
        <dbReference type="RefSeq" id="XP_040960445.1"/>
    </source>
</evidence>
<dbReference type="RefSeq" id="XP_040960448.1">
    <property type="nucleotide sequence ID" value="XM_041104514.1"/>
</dbReference>
<evidence type="ECO:0000313" key="14">
    <source>
        <dbReference type="RefSeq" id="XP_040960449.1"/>
    </source>
</evidence>
<gene>
    <name evidence="4 5 6 7 8 9 10 11 12 13 14" type="primary">LOC107911482</name>
</gene>
<evidence type="ECO:0000313" key="11">
    <source>
        <dbReference type="RefSeq" id="XP_040960446.1"/>
    </source>
</evidence>
<evidence type="ECO:0000313" key="4">
    <source>
        <dbReference type="RefSeq" id="XP_016694788.1"/>
    </source>
</evidence>
<evidence type="ECO:0000313" key="3">
    <source>
        <dbReference type="Proteomes" id="UP000818029"/>
    </source>
</evidence>
<feature type="region of interest" description="Disordered" evidence="1">
    <location>
        <begin position="1"/>
        <end position="35"/>
    </location>
</feature>
<dbReference type="AlphaFoldDB" id="A0A1U8JWY9"/>
<organism evidence="3 12">
    <name type="scientific">Gossypium hirsutum</name>
    <name type="common">Upland cotton</name>
    <name type="synonym">Gossypium mexicanum</name>
    <dbReference type="NCBI Taxonomy" id="3635"/>
    <lineage>
        <taxon>Eukaryota</taxon>
        <taxon>Viridiplantae</taxon>
        <taxon>Streptophyta</taxon>
        <taxon>Embryophyta</taxon>
        <taxon>Tracheophyta</taxon>
        <taxon>Spermatophyta</taxon>
        <taxon>Magnoliopsida</taxon>
        <taxon>eudicotyledons</taxon>
        <taxon>Gunneridae</taxon>
        <taxon>Pentapetalae</taxon>
        <taxon>rosids</taxon>
        <taxon>malvids</taxon>
        <taxon>Malvales</taxon>
        <taxon>Malvaceae</taxon>
        <taxon>Malvoideae</taxon>
        <taxon>Gossypium</taxon>
    </lineage>
</organism>
<feature type="compositionally biased region" description="Low complexity" evidence="1">
    <location>
        <begin position="15"/>
        <end position="35"/>
    </location>
</feature>
<sequence>MEGLDTLIMRKKQSSKSSSLEGNGSSSNQTSPASQWFSSKSSKKISLSSVTSIIDGLKRLYLQKLKPLEVTYHFNDFVSPLLKNSDFDAKPMVMLLGQYSTRKTTFIKHLLKTSYLGAHIGLEPTTNRFVVVMVLLAGVYKELRQAWRMPKSKLYRSPKIPRYHLKMSLGKKVCGMHTSLENLFCFRTWI</sequence>
<dbReference type="OrthoDB" id="1722382at2759"/>
<dbReference type="RefSeq" id="XP_040960449.1">
    <property type="nucleotide sequence ID" value="XM_041104515.1"/>
</dbReference>
<dbReference type="Pfam" id="PF16880">
    <property type="entry name" value="EHD_N"/>
    <property type="match status" value="1"/>
</dbReference>
<dbReference type="RefSeq" id="XP_016694788.1">
    <property type="nucleotide sequence ID" value="XM_016839299.1"/>
</dbReference>
<dbReference type="RefSeq" id="XP_040960444.1">
    <property type="nucleotide sequence ID" value="XM_041104510.1"/>
</dbReference>
<name>A0A1U8JWY9_GOSHI</name>
<feature type="domain" description="EH" evidence="2">
    <location>
        <begin position="56"/>
        <end position="88"/>
    </location>
</feature>
<evidence type="ECO:0000313" key="7">
    <source>
        <dbReference type="RefSeq" id="XP_040960442.1"/>
    </source>
</evidence>
<dbReference type="PaxDb" id="3635-A0A1U8JWY9"/>
<dbReference type="KEGG" id="ghi:107911482"/>
<protein>
    <submittedName>
        <fullName evidence="7 8">EH domain-containing protein 1 isoform X1</fullName>
    </submittedName>
    <submittedName>
        <fullName evidence="4 5">EH domain-containing protein 1-like isoform X1</fullName>
    </submittedName>
</protein>
<dbReference type="GeneID" id="107911482"/>
<evidence type="ECO:0000313" key="13">
    <source>
        <dbReference type="RefSeq" id="XP_040960448.1"/>
    </source>
</evidence>
<dbReference type="RefSeq" id="XP_040960443.1">
    <property type="nucleotide sequence ID" value="XM_041104509.1"/>
</dbReference>
<dbReference type="Proteomes" id="UP000818029">
    <property type="component" value="Chromosome D11"/>
</dbReference>
<accession>A0A1U8JWY9</accession>
<reference evidence="7 8" key="2">
    <citation type="submission" date="2025-05" db="UniProtKB">
        <authorList>
            <consortium name="RefSeq"/>
        </authorList>
    </citation>
    <scope>IDENTIFICATION</scope>
    <source>
        <tissue evidence="4 5">Leaf</tissue>
    </source>
</reference>